<dbReference type="PROSITE" id="PS51257">
    <property type="entry name" value="PROKAR_LIPOPROTEIN"/>
    <property type="match status" value="1"/>
</dbReference>
<name>A0ABU9L3D8_9FLAO</name>
<dbReference type="PANTHER" id="PTHR43031">
    <property type="entry name" value="FAD-DEPENDENT OXIDOREDUCTASE"/>
    <property type="match status" value="1"/>
</dbReference>
<proteinExistence type="predicted"/>
<evidence type="ECO:0000313" key="2">
    <source>
        <dbReference type="EMBL" id="MEL4456961.1"/>
    </source>
</evidence>
<dbReference type="RefSeq" id="WP_342161125.1">
    <property type="nucleotide sequence ID" value="NZ_JBCDNA010000003.1"/>
</dbReference>
<dbReference type="Proteomes" id="UP001474120">
    <property type="component" value="Unassembled WGS sequence"/>
</dbReference>
<gene>
    <name evidence="2" type="ORF">AABB81_13715</name>
</gene>
<organism evidence="2 3">
    <name type="scientific">Lutimonas vermicola</name>
    <dbReference type="NCBI Taxonomy" id="414288"/>
    <lineage>
        <taxon>Bacteria</taxon>
        <taxon>Pseudomonadati</taxon>
        <taxon>Bacteroidota</taxon>
        <taxon>Flavobacteriia</taxon>
        <taxon>Flavobacteriales</taxon>
        <taxon>Flavobacteriaceae</taxon>
        <taxon>Lutimonas</taxon>
    </lineage>
</organism>
<dbReference type="Pfam" id="PF00581">
    <property type="entry name" value="Rhodanese"/>
    <property type="match status" value="1"/>
</dbReference>
<dbReference type="InterPro" id="IPR050229">
    <property type="entry name" value="GlpE_sulfurtransferase"/>
</dbReference>
<dbReference type="CDD" id="cd00158">
    <property type="entry name" value="RHOD"/>
    <property type="match status" value="1"/>
</dbReference>
<keyword evidence="3" id="KW-1185">Reference proteome</keyword>
<comment type="caution">
    <text evidence="2">The sequence shown here is derived from an EMBL/GenBank/DDBJ whole genome shotgun (WGS) entry which is preliminary data.</text>
</comment>
<feature type="domain" description="Rhodanese" evidence="1">
    <location>
        <begin position="49"/>
        <end position="139"/>
    </location>
</feature>
<protein>
    <submittedName>
        <fullName evidence="2">Rhodanese-like domain-containing protein</fullName>
    </submittedName>
</protein>
<sequence>MNTQNKSILLIVMLWISLVSCDQKKNDKSSDQDSASAISLIAPADLNKANKDILLIDVRTPKEYASGHIENSVNIDFRAGNFKELLGELDTNQEVYVYCKMGGRSGSAAKIMEEMGFKKIYDLKGGIMEWEKEGFKKVN</sequence>
<dbReference type="PANTHER" id="PTHR43031:SF1">
    <property type="entry name" value="PYRIDINE NUCLEOTIDE-DISULPHIDE OXIDOREDUCTASE"/>
    <property type="match status" value="1"/>
</dbReference>
<dbReference type="EMBL" id="JBCDNA010000003">
    <property type="protein sequence ID" value="MEL4456961.1"/>
    <property type="molecule type" value="Genomic_DNA"/>
</dbReference>
<dbReference type="Gene3D" id="3.40.250.10">
    <property type="entry name" value="Rhodanese-like domain"/>
    <property type="match status" value="1"/>
</dbReference>
<evidence type="ECO:0000259" key="1">
    <source>
        <dbReference type="PROSITE" id="PS50206"/>
    </source>
</evidence>
<dbReference type="InterPro" id="IPR001763">
    <property type="entry name" value="Rhodanese-like_dom"/>
</dbReference>
<dbReference type="SMART" id="SM00450">
    <property type="entry name" value="RHOD"/>
    <property type="match status" value="1"/>
</dbReference>
<dbReference type="PROSITE" id="PS50206">
    <property type="entry name" value="RHODANESE_3"/>
    <property type="match status" value="1"/>
</dbReference>
<accession>A0ABU9L3D8</accession>
<evidence type="ECO:0000313" key="3">
    <source>
        <dbReference type="Proteomes" id="UP001474120"/>
    </source>
</evidence>
<reference evidence="2 3" key="1">
    <citation type="submission" date="2024-04" db="EMBL/GenBank/DDBJ databases">
        <title>whole genome sequencing of Lutimonas vermicola strain IMCC1616.</title>
        <authorList>
            <person name="Bae S.S."/>
        </authorList>
    </citation>
    <scope>NUCLEOTIDE SEQUENCE [LARGE SCALE GENOMIC DNA]</scope>
    <source>
        <strain evidence="2 3">IMCC1616</strain>
    </source>
</reference>
<dbReference type="SUPFAM" id="SSF52821">
    <property type="entry name" value="Rhodanese/Cell cycle control phosphatase"/>
    <property type="match status" value="1"/>
</dbReference>
<dbReference type="InterPro" id="IPR036873">
    <property type="entry name" value="Rhodanese-like_dom_sf"/>
</dbReference>